<reference evidence="1" key="1">
    <citation type="journal article" date="2020" name="Stud. Mycol.">
        <title>101 Dothideomycetes genomes: a test case for predicting lifestyles and emergence of pathogens.</title>
        <authorList>
            <person name="Haridas S."/>
            <person name="Albert R."/>
            <person name="Binder M."/>
            <person name="Bloem J."/>
            <person name="Labutti K."/>
            <person name="Salamov A."/>
            <person name="Andreopoulos B."/>
            <person name="Baker S."/>
            <person name="Barry K."/>
            <person name="Bills G."/>
            <person name="Bluhm B."/>
            <person name="Cannon C."/>
            <person name="Castanera R."/>
            <person name="Culley D."/>
            <person name="Daum C."/>
            <person name="Ezra D."/>
            <person name="Gonzalez J."/>
            <person name="Henrissat B."/>
            <person name="Kuo A."/>
            <person name="Liang C."/>
            <person name="Lipzen A."/>
            <person name="Lutzoni F."/>
            <person name="Magnuson J."/>
            <person name="Mondo S."/>
            <person name="Nolan M."/>
            <person name="Ohm R."/>
            <person name="Pangilinan J."/>
            <person name="Park H.-J."/>
            <person name="Ramirez L."/>
            <person name="Alfaro M."/>
            <person name="Sun H."/>
            <person name="Tritt A."/>
            <person name="Yoshinaga Y."/>
            <person name="Zwiers L.-H."/>
            <person name="Turgeon B."/>
            <person name="Goodwin S."/>
            <person name="Spatafora J."/>
            <person name="Crous P."/>
            <person name="Grigoriev I."/>
        </authorList>
    </citation>
    <scope>NUCLEOTIDE SEQUENCE</scope>
    <source>
        <strain evidence="1">CBS 130266</strain>
    </source>
</reference>
<dbReference type="Proteomes" id="UP000800235">
    <property type="component" value="Unassembled WGS sequence"/>
</dbReference>
<gene>
    <name evidence="1" type="ORF">EJ08DRAFT_15883</name>
</gene>
<sequence length="388" mass="43824">MRQGGESSIGRFFRRIISSPNSIEQIEAKAFVEHITSPILPNVRLKLPALSFDGAGFMETSTHISTPSSGRNNATLTPITQTTAFLALPGEIRNQIYTYTFEAPRLEHDSFPDTHIFPAPGLALAQTCHQTLAECRHLLQESAVVHGLHTTRPDFYHDLSKEVMEALKTIYFPASYIRNASLNYNDWITGKYTPILQTLRNNKNFNPTTLLFSTDCRIGGFEQRTTDSRIARYANGLFDLRYILSIFTSIEKVYVVDIVPKSNILATRDYFVEMFERCFPTSAQKVAGLEMDLLSDPYSLSRYHYRGRKTYGEINGSDVKCNVQRASEAGCGGEVDFLLKIDDCERSRLQIEVYVFSNWGDFCEGYRGPTLSPTRDGEPPLGEMENLD</sequence>
<keyword evidence="2" id="KW-1185">Reference proteome</keyword>
<proteinExistence type="predicted"/>
<organism evidence="1 2">
    <name type="scientific">Tothia fuscella</name>
    <dbReference type="NCBI Taxonomy" id="1048955"/>
    <lineage>
        <taxon>Eukaryota</taxon>
        <taxon>Fungi</taxon>
        <taxon>Dikarya</taxon>
        <taxon>Ascomycota</taxon>
        <taxon>Pezizomycotina</taxon>
        <taxon>Dothideomycetes</taxon>
        <taxon>Pleosporomycetidae</taxon>
        <taxon>Venturiales</taxon>
        <taxon>Cylindrosympodiaceae</taxon>
        <taxon>Tothia</taxon>
    </lineage>
</organism>
<dbReference type="OrthoDB" id="72726at2759"/>
<dbReference type="EMBL" id="MU007009">
    <property type="protein sequence ID" value="KAF2437173.1"/>
    <property type="molecule type" value="Genomic_DNA"/>
</dbReference>
<dbReference type="PANTHER" id="PTHR42085">
    <property type="entry name" value="F-BOX DOMAIN-CONTAINING PROTEIN"/>
    <property type="match status" value="1"/>
</dbReference>
<accession>A0A9P4P5D0</accession>
<comment type="caution">
    <text evidence="1">The sequence shown here is derived from an EMBL/GenBank/DDBJ whole genome shotgun (WGS) entry which is preliminary data.</text>
</comment>
<protein>
    <submittedName>
        <fullName evidence="1">Uncharacterized protein</fullName>
    </submittedName>
</protein>
<dbReference type="AlphaFoldDB" id="A0A9P4P5D0"/>
<dbReference type="PANTHER" id="PTHR42085:SF1">
    <property type="entry name" value="F-BOX DOMAIN-CONTAINING PROTEIN"/>
    <property type="match status" value="1"/>
</dbReference>
<evidence type="ECO:0000313" key="1">
    <source>
        <dbReference type="EMBL" id="KAF2437173.1"/>
    </source>
</evidence>
<name>A0A9P4P5D0_9PEZI</name>
<evidence type="ECO:0000313" key="2">
    <source>
        <dbReference type="Proteomes" id="UP000800235"/>
    </source>
</evidence>
<dbReference type="InterPro" id="IPR038883">
    <property type="entry name" value="AN11006-like"/>
</dbReference>